<feature type="domain" description="Ig-like" evidence="4">
    <location>
        <begin position="47"/>
        <end position="119"/>
    </location>
</feature>
<evidence type="ECO:0000313" key="5">
    <source>
        <dbReference type="EMBL" id="PFX28864.1"/>
    </source>
</evidence>
<comment type="caution">
    <text evidence="5">The sequence shown here is derived from an EMBL/GenBank/DDBJ whole genome shotgun (WGS) entry which is preliminary data.</text>
</comment>
<dbReference type="Pfam" id="PF13927">
    <property type="entry name" value="Ig_3"/>
    <property type="match status" value="1"/>
</dbReference>
<keyword evidence="2" id="KW-0472">Membrane</keyword>
<feature type="region of interest" description="Disordered" evidence="1">
    <location>
        <begin position="164"/>
        <end position="187"/>
    </location>
</feature>
<evidence type="ECO:0000259" key="4">
    <source>
        <dbReference type="PROSITE" id="PS50835"/>
    </source>
</evidence>
<evidence type="ECO:0000256" key="2">
    <source>
        <dbReference type="SAM" id="Phobius"/>
    </source>
</evidence>
<dbReference type="Proteomes" id="UP000225706">
    <property type="component" value="Unassembled WGS sequence"/>
</dbReference>
<dbReference type="EMBL" id="LSMT01000075">
    <property type="protein sequence ID" value="PFX28864.1"/>
    <property type="molecule type" value="Genomic_DNA"/>
</dbReference>
<keyword evidence="3" id="KW-0732">Signal</keyword>
<dbReference type="PROSITE" id="PS50835">
    <property type="entry name" value="IG_LIKE"/>
    <property type="match status" value="1"/>
</dbReference>
<protein>
    <recommendedName>
        <fullName evidence="4">Ig-like domain-containing protein</fullName>
    </recommendedName>
</protein>
<evidence type="ECO:0000313" key="6">
    <source>
        <dbReference type="Proteomes" id="UP000225706"/>
    </source>
</evidence>
<reference evidence="6" key="1">
    <citation type="journal article" date="2017" name="bioRxiv">
        <title>Comparative analysis of the genomes of Stylophora pistillata and Acropora digitifera provides evidence for extensive differences between species of corals.</title>
        <authorList>
            <person name="Voolstra C.R."/>
            <person name="Li Y."/>
            <person name="Liew Y.J."/>
            <person name="Baumgarten S."/>
            <person name="Zoccola D."/>
            <person name="Flot J.-F."/>
            <person name="Tambutte S."/>
            <person name="Allemand D."/>
            <person name="Aranda M."/>
        </authorList>
    </citation>
    <scope>NUCLEOTIDE SEQUENCE [LARGE SCALE GENOMIC DNA]</scope>
</reference>
<feature type="signal peptide" evidence="3">
    <location>
        <begin position="1"/>
        <end position="29"/>
    </location>
</feature>
<evidence type="ECO:0000256" key="3">
    <source>
        <dbReference type="SAM" id="SignalP"/>
    </source>
</evidence>
<feature type="region of interest" description="Disordered" evidence="1">
    <location>
        <begin position="203"/>
        <end position="222"/>
    </location>
</feature>
<proteinExistence type="predicted"/>
<gene>
    <name evidence="5" type="ORF">AWC38_SpisGene6377</name>
</gene>
<dbReference type="InterPro" id="IPR036179">
    <property type="entry name" value="Ig-like_dom_sf"/>
</dbReference>
<dbReference type="CDD" id="cd00096">
    <property type="entry name" value="Ig"/>
    <property type="match status" value="1"/>
</dbReference>
<sequence>MASFVAWFCRACGLKVVFLLVLSTVCNEALELDVNLTRQEVITFLRQPVNLGCYAETDSASSTLEYYWTKDNQTASQSPNVQAFDGVLVVTPEKDTDFGTYECNVTNGMSSALCRISLVQGMGAPGDPTTGCVNVSVLMPVLAVAVFALLLFIHLVVQGARRRSHDDVMSKKSENSSLHSHEHTRMREGSCVIEEPVELHVNGSVSRMDENEGVQESTVTQF</sequence>
<feature type="transmembrane region" description="Helical" evidence="2">
    <location>
        <begin position="137"/>
        <end position="157"/>
    </location>
</feature>
<dbReference type="InterPro" id="IPR013783">
    <property type="entry name" value="Ig-like_fold"/>
</dbReference>
<feature type="chain" id="PRO_5012383102" description="Ig-like domain-containing protein" evidence="3">
    <location>
        <begin position="30"/>
        <end position="222"/>
    </location>
</feature>
<evidence type="ECO:0000256" key="1">
    <source>
        <dbReference type="SAM" id="MobiDB-lite"/>
    </source>
</evidence>
<keyword evidence="6" id="KW-1185">Reference proteome</keyword>
<dbReference type="InterPro" id="IPR007110">
    <property type="entry name" value="Ig-like_dom"/>
</dbReference>
<keyword evidence="2" id="KW-1133">Transmembrane helix</keyword>
<dbReference type="SUPFAM" id="SSF48726">
    <property type="entry name" value="Immunoglobulin"/>
    <property type="match status" value="1"/>
</dbReference>
<organism evidence="5 6">
    <name type="scientific">Stylophora pistillata</name>
    <name type="common">Smooth cauliflower coral</name>
    <dbReference type="NCBI Taxonomy" id="50429"/>
    <lineage>
        <taxon>Eukaryota</taxon>
        <taxon>Metazoa</taxon>
        <taxon>Cnidaria</taxon>
        <taxon>Anthozoa</taxon>
        <taxon>Hexacorallia</taxon>
        <taxon>Scleractinia</taxon>
        <taxon>Astrocoeniina</taxon>
        <taxon>Pocilloporidae</taxon>
        <taxon>Stylophora</taxon>
    </lineage>
</organism>
<name>A0A2B4SDW6_STYPI</name>
<dbReference type="Gene3D" id="2.60.40.10">
    <property type="entry name" value="Immunoglobulins"/>
    <property type="match status" value="1"/>
</dbReference>
<dbReference type="AlphaFoldDB" id="A0A2B4SDW6"/>
<keyword evidence="2" id="KW-0812">Transmembrane</keyword>
<dbReference type="OrthoDB" id="5961293at2759"/>
<accession>A0A2B4SDW6</accession>